<evidence type="ECO:0000256" key="2">
    <source>
        <dbReference type="ARBA" id="ARBA00022692"/>
    </source>
</evidence>
<feature type="region of interest" description="Disordered" evidence="5">
    <location>
        <begin position="326"/>
        <end position="385"/>
    </location>
</feature>
<dbReference type="Pfam" id="PF00335">
    <property type="entry name" value="Tetraspanin"/>
    <property type="match status" value="1"/>
</dbReference>
<evidence type="ECO:0000256" key="4">
    <source>
        <dbReference type="ARBA" id="ARBA00023136"/>
    </source>
</evidence>
<dbReference type="InterPro" id="IPR008952">
    <property type="entry name" value="Tetraspanin_EC2_sf"/>
</dbReference>
<dbReference type="PANTHER" id="PTHR19282:SF527">
    <property type="entry name" value="TETRASPANIN"/>
    <property type="match status" value="1"/>
</dbReference>
<dbReference type="PRINTS" id="PR00259">
    <property type="entry name" value="TMFOUR"/>
</dbReference>
<dbReference type="InterPro" id="IPR018499">
    <property type="entry name" value="Tetraspanin/Peripherin"/>
</dbReference>
<dbReference type="Gene3D" id="1.10.1450.10">
    <property type="entry name" value="Tetraspanin"/>
    <property type="match status" value="1"/>
</dbReference>
<evidence type="ECO:0000313" key="7">
    <source>
        <dbReference type="EMBL" id="KAG7320476.1"/>
    </source>
</evidence>
<organism evidence="7 8">
    <name type="scientific">Hemibagrus wyckioides</name>
    <dbReference type="NCBI Taxonomy" id="337641"/>
    <lineage>
        <taxon>Eukaryota</taxon>
        <taxon>Metazoa</taxon>
        <taxon>Chordata</taxon>
        <taxon>Craniata</taxon>
        <taxon>Vertebrata</taxon>
        <taxon>Euteleostomi</taxon>
        <taxon>Actinopterygii</taxon>
        <taxon>Neopterygii</taxon>
        <taxon>Teleostei</taxon>
        <taxon>Ostariophysi</taxon>
        <taxon>Siluriformes</taxon>
        <taxon>Bagridae</taxon>
        <taxon>Hemibagrus</taxon>
    </lineage>
</organism>
<dbReference type="Proteomes" id="UP000824219">
    <property type="component" value="Linkage Group LG19"/>
</dbReference>
<sequence>MFFLHLSATPQRSANSPEITCKRLQVSHAQPFLQLVSTNMKAEDKLQIGKFLFMLINSFFVLLGISLFGSSLWILLDTSSAITVLSNETDLKVAAGGLFVIGLVVVGVSMLGCIGVHLENRCFIAIYMGFLIAIIFGELFITFLLLLKQSHIEKVLTTSVDAIISMYGVNATQSTWSLLDRVQQSAKCCGRQNASDWETNQFIQLQNTTDIYPCSCFNGSCPVVLAYEIYQFGNGTQIYTTGCEEKLKDWFEQNVFVIVGMSLALLFIQVLQFILGLSICRNIVPKIRNKQPENLLDEMGENPASSSEPQQNDLDYRQDYTHQPMHDVYNQGQGYRQDPDPQPQHLPDIHAYDPRRNNEYDDVRQSHDQYESQKYQHHRGPVQNRYIYNQRPVDGSTQQYNDASYDQFQEQQYGYERDLQHRQSYRANYNRGYDHDDDITY</sequence>
<feature type="transmembrane region" description="Helical" evidence="6">
    <location>
        <begin position="255"/>
        <end position="280"/>
    </location>
</feature>
<evidence type="ECO:0000256" key="5">
    <source>
        <dbReference type="SAM" id="MobiDB-lite"/>
    </source>
</evidence>
<proteinExistence type="predicted"/>
<comment type="caution">
    <text evidence="7">The sequence shown here is derived from an EMBL/GenBank/DDBJ whole genome shotgun (WGS) entry which is preliminary data.</text>
</comment>
<keyword evidence="4 6" id="KW-0472">Membrane</keyword>
<keyword evidence="3 6" id="KW-1133">Transmembrane helix</keyword>
<evidence type="ECO:0000256" key="3">
    <source>
        <dbReference type="ARBA" id="ARBA00022989"/>
    </source>
</evidence>
<evidence type="ECO:0000256" key="6">
    <source>
        <dbReference type="SAM" id="Phobius"/>
    </source>
</evidence>
<dbReference type="PANTHER" id="PTHR19282">
    <property type="entry name" value="TETRASPANIN"/>
    <property type="match status" value="1"/>
</dbReference>
<feature type="transmembrane region" description="Helical" evidence="6">
    <location>
        <begin position="125"/>
        <end position="147"/>
    </location>
</feature>
<dbReference type="SUPFAM" id="SSF48652">
    <property type="entry name" value="Tetraspanin"/>
    <property type="match status" value="1"/>
</dbReference>
<evidence type="ECO:0000313" key="8">
    <source>
        <dbReference type="Proteomes" id="UP000824219"/>
    </source>
</evidence>
<accession>A0A9D3NCZ9</accession>
<dbReference type="OrthoDB" id="6361633at2759"/>
<feature type="compositionally biased region" description="Basic and acidic residues" evidence="5">
    <location>
        <begin position="347"/>
        <end position="371"/>
    </location>
</feature>
<name>A0A9D3NCZ9_9TELE</name>
<dbReference type="EMBL" id="JAHKSW010000019">
    <property type="protein sequence ID" value="KAG7320476.1"/>
    <property type="molecule type" value="Genomic_DNA"/>
</dbReference>
<feature type="transmembrane region" description="Helical" evidence="6">
    <location>
        <begin position="96"/>
        <end position="118"/>
    </location>
</feature>
<keyword evidence="8" id="KW-1185">Reference proteome</keyword>
<protein>
    <recommendedName>
        <fullName evidence="9">Tetraspanin</fullName>
    </recommendedName>
</protein>
<dbReference type="AlphaFoldDB" id="A0A9D3NCZ9"/>
<feature type="transmembrane region" description="Helical" evidence="6">
    <location>
        <begin position="51"/>
        <end position="76"/>
    </location>
</feature>
<keyword evidence="2 6" id="KW-0812">Transmembrane</keyword>
<gene>
    <name evidence="7" type="ORF">KOW79_016329</name>
</gene>
<evidence type="ECO:0000256" key="1">
    <source>
        <dbReference type="ARBA" id="ARBA00004141"/>
    </source>
</evidence>
<comment type="subcellular location">
    <subcellularLocation>
        <location evidence="1">Membrane</location>
        <topology evidence="1">Multi-pass membrane protein</topology>
    </subcellularLocation>
</comment>
<reference evidence="7 8" key="1">
    <citation type="submission" date="2021-06" db="EMBL/GenBank/DDBJ databases">
        <title>Chromosome-level genome assembly of the red-tail catfish (Hemibagrus wyckioides).</title>
        <authorList>
            <person name="Shao F."/>
        </authorList>
    </citation>
    <scope>NUCLEOTIDE SEQUENCE [LARGE SCALE GENOMIC DNA]</scope>
    <source>
        <strain evidence="7">EC202008001</strain>
        <tissue evidence="7">Blood</tissue>
    </source>
</reference>
<evidence type="ECO:0008006" key="9">
    <source>
        <dbReference type="Google" id="ProtNLM"/>
    </source>
</evidence>
<dbReference type="GO" id="GO:0005886">
    <property type="term" value="C:plasma membrane"/>
    <property type="evidence" value="ECO:0007669"/>
    <property type="project" value="TreeGrafter"/>
</dbReference>